<keyword evidence="2" id="KW-1185">Reference proteome</keyword>
<name>A0A941AIA9_9ACTN</name>
<dbReference type="SUPFAM" id="SSF54427">
    <property type="entry name" value="NTF2-like"/>
    <property type="match status" value="1"/>
</dbReference>
<dbReference type="InterPro" id="IPR032710">
    <property type="entry name" value="NTF2-like_dom_sf"/>
</dbReference>
<sequence length="147" mass="16086">MHTDTDQLAANKAVVQKLVDAWNVRDVAEMMRYWAPDMVHHGRDGAMPAGQVSSEMQRFIAAFPDIRIDVEEMVAERDLVSTRLTVSATHSGPYLNIPPTGRAVQCALMGQLRIVDGKVVEHWGVADTVHLLEQLGLIDSGLLAATA</sequence>
<organism evidence="1 2">
    <name type="scientific">Microbispora oryzae</name>
    <dbReference type="NCBI Taxonomy" id="2806554"/>
    <lineage>
        <taxon>Bacteria</taxon>
        <taxon>Bacillati</taxon>
        <taxon>Actinomycetota</taxon>
        <taxon>Actinomycetes</taxon>
        <taxon>Streptosporangiales</taxon>
        <taxon>Streptosporangiaceae</taxon>
        <taxon>Microbispora</taxon>
    </lineage>
</organism>
<accession>A0A941AIA9</accession>
<dbReference type="PANTHER" id="PTHR38436:SF1">
    <property type="entry name" value="ESTER CYCLASE"/>
    <property type="match status" value="1"/>
</dbReference>
<gene>
    <name evidence="1" type="ORF">JOL79_04045</name>
</gene>
<dbReference type="GO" id="GO:0030638">
    <property type="term" value="P:polyketide metabolic process"/>
    <property type="evidence" value="ECO:0007669"/>
    <property type="project" value="InterPro"/>
</dbReference>
<dbReference type="PANTHER" id="PTHR38436">
    <property type="entry name" value="POLYKETIDE CYCLASE SNOAL-LIKE DOMAIN"/>
    <property type="match status" value="1"/>
</dbReference>
<dbReference type="Gene3D" id="3.10.450.50">
    <property type="match status" value="1"/>
</dbReference>
<evidence type="ECO:0000313" key="2">
    <source>
        <dbReference type="Proteomes" id="UP000674234"/>
    </source>
</evidence>
<dbReference type="AlphaFoldDB" id="A0A941AIA9"/>
<comment type="caution">
    <text evidence="1">The sequence shown here is derived from an EMBL/GenBank/DDBJ whole genome shotgun (WGS) entry which is preliminary data.</text>
</comment>
<protein>
    <submittedName>
        <fullName evidence="1">Ester cyclase</fullName>
    </submittedName>
</protein>
<dbReference type="InterPro" id="IPR009959">
    <property type="entry name" value="Cyclase_SnoaL-like"/>
</dbReference>
<dbReference type="Proteomes" id="UP000674234">
    <property type="component" value="Unassembled WGS sequence"/>
</dbReference>
<evidence type="ECO:0000313" key="1">
    <source>
        <dbReference type="EMBL" id="MBP2702973.1"/>
    </source>
</evidence>
<dbReference type="EMBL" id="JAFCNB010000002">
    <property type="protein sequence ID" value="MBP2702973.1"/>
    <property type="molecule type" value="Genomic_DNA"/>
</dbReference>
<reference evidence="1" key="1">
    <citation type="submission" date="2021-02" db="EMBL/GenBank/DDBJ databases">
        <title>Draft genome sequence of Microbispora sp. RL4-1S isolated from rice leaves in Thailand.</title>
        <authorList>
            <person name="Muangham S."/>
            <person name="Duangmal K."/>
        </authorList>
    </citation>
    <scope>NUCLEOTIDE SEQUENCE</scope>
    <source>
        <strain evidence="1">RL4-1S</strain>
    </source>
</reference>
<dbReference type="Pfam" id="PF07366">
    <property type="entry name" value="SnoaL"/>
    <property type="match status" value="1"/>
</dbReference>
<dbReference type="RefSeq" id="WP_210154293.1">
    <property type="nucleotide sequence ID" value="NZ_JAFCNB010000002.1"/>
</dbReference>
<proteinExistence type="predicted"/>